<evidence type="ECO:0000313" key="4">
    <source>
        <dbReference type="EMBL" id="KAF9444293.1"/>
    </source>
</evidence>
<dbReference type="AlphaFoldDB" id="A0A9P6C0E0"/>
<proteinExistence type="predicted"/>
<feature type="transmembrane region" description="Helical" evidence="2">
    <location>
        <begin position="409"/>
        <end position="431"/>
    </location>
</feature>
<keyword evidence="2" id="KW-0472">Membrane</keyword>
<dbReference type="OrthoDB" id="3029001at2759"/>
<feature type="transmembrane region" description="Helical" evidence="2">
    <location>
        <begin position="438"/>
        <end position="462"/>
    </location>
</feature>
<feature type="transmembrane region" description="Helical" evidence="2">
    <location>
        <begin position="181"/>
        <end position="202"/>
    </location>
</feature>
<accession>A0A9P6C0E0</accession>
<comment type="caution">
    <text evidence="4">The sequence shown here is derived from an EMBL/GenBank/DDBJ whole genome shotgun (WGS) entry which is preliminary data.</text>
</comment>
<keyword evidence="2" id="KW-0812">Transmembrane</keyword>
<gene>
    <name evidence="4" type="ORF">P691DRAFT_736685</name>
</gene>
<feature type="transmembrane region" description="Helical" evidence="2">
    <location>
        <begin position="214"/>
        <end position="231"/>
    </location>
</feature>
<dbReference type="EMBL" id="MU151387">
    <property type="protein sequence ID" value="KAF9444293.1"/>
    <property type="molecule type" value="Genomic_DNA"/>
</dbReference>
<evidence type="ECO:0000256" key="3">
    <source>
        <dbReference type="SAM" id="SignalP"/>
    </source>
</evidence>
<keyword evidence="2" id="KW-1133">Transmembrane helix</keyword>
<dbReference type="PANTHER" id="PTHR35043:SF7">
    <property type="entry name" value="TRANSCRIPTION FACTOR DOMAIN-CONTAINING PROTEIN"/>
    <property type="match status" value="1"/>
</dbReference>
<evidence type="ECO:0000256" key="1">
    <source>
        <dbReference type="SAM" id="MobiDB-lite"/>
    </source>
</evidence>
<dbReference type="Proteomes" id="UP000807342">
    <property type="component" value="Unassembled WGS sequence"/>
</dbReference>
<feature type="transmembrane region" description="Helical" evidence="2">
    <location>
        <begin position="378"/>
        <end position="397"/>
    </location>
</feature>
<feature type="region of interest" description="Disordered" evidence="1">
    <location>
        <begin position="253"/>
        <end position="297"/>
    </location>
</feature>
<keyword evidence="3" id="KW-0732">Signal</keyword>
<feature type="signal peptide" evidence="3">
    <location>
        <begin position="1"/>
        <end position="16"/>
    </location>
</feature>
<feature type="compositionally biased region" description="Basic and acidic residues" evidence="1">
    <location>
        <begin position="260"/>
        <end position="279"/>
    </location>
</feature>
<reference evidence="4" key="1">
    <citation type="submission" date="2020-11" db="EMBL/GenBank/DDBJ databases">
        <authorList>
            <consortium name="DOE Joint Genome Institute"/>
            <person name="Ahrendt S."/>
            <person name="Riley R."/>
            <person name="Andreopoulos W."/>
            <person name="Labutti K."/>
            <person name="Pangilinan J."/>
            <person name="Ruiz-Duenas F.J."/>
            <person name="Barrasa J.M."/>
            <person name="Sanchez-Garcia M."/>
            <person name="Camarero S."/>
            <person name="Miyauchi S."/>
            <person name="Serrano A."/>
            <person name="Linde D."/>
            <person name="Babiker R."/>
            <person name="Drula E."/>
            <person name="Ayuso-Fernandez I."/>
            <person name="Pacheco R."/>
            <person name="Padilla G."/>
            <person name="Ferreira P."/>
            <person name="Barriuso J."/>
            <person name="Kellner H."/>
            <person name="Castanera R."/>
            <person name="Alfaro M."/>
            <person name="Ramirez L."/>
            <person name="Pisabarro A.G."/>
            <person name="Kuo A."/>
            <person name="Tritt A."/>
            <person name="Lipzen A."/>
            <person name="He G."/>
            <person name="Yan M."/>
            <person name="Ng V."/>
            <person name="Cullen D."/>
            <person name="Martin F."/>
            <person name="Rosso M.-N."/>
            <person name="Henrissat B."/>
            <person name="Hibbett D."/>
            <person name="Martinez A.T."/>
            <person name="Grigoriev I.V."/>
        </authorList>
    </citation>
    <scope>NUCLEOTIDE SEQUENCE</scope>
    <source>
        <strain evidence="4">MF-IS2</strain>
    </source>
</reference>
<feature type="chain" id="PRO_5040166396" evidence="3">
    <location>
        <begin position="17"/>
        <end position="494"/>
    </location>
</feature>
<organism evidence="4 5">
    <name type="scientific">Macrolepiota fuliginosa MF-IS2</name>
    <dbReference type="NCBI Taxonomy" id="1400762"/>
    <lineage>
        <taxon>Eukaryota</taxon>
        <taxon>Fungi</taxon>
        <taxon>Dikarya</taxon>
        <taxon>Basidiomycota</taxon>
        <taxon>Agaricomycotina</taxon>
        <taxon>Agaricomycetes</taxon>
        <taxon>Agaricomycetidae</taxon>
        <taxon>Agaricales</taxon>
        <taxon>Agaricineae</taxon>
        <taxon>Agaricaceae</taxon>
        <taxon>Macrolepiota</taxon>
    </lineage>
</organism>
<sequence>MLILIFLLAALSVSSSTPVLSPLSNIHDPPTLLTIFNRDLPECVNVARYRTMQDIIWSCLATIFACTWVAVHPNVPDSSDSGWTKFKQRLTIMIYAVVGPEFVTMWALRQRIGAKMHMKEYNKKFHLEGPWTLTHGFLLEMDGLMEYTDGTPSGVLRDVDDISERFDMLEEEINDKSKGDFFTKLLVILQMAWFIFQCLARWITHLPVTELEVVTLAFAFLNLITYSLWWYKPQNMQVAIPLHVRALPRGTPCDDSASLAEEKRVPQEGGTEDRVRSPDGSDLSPASSSSFPFSEGDSKTLFDDEECQVEDGKSLLLESPELYDRERQSLDRIALFTRRLKAIPRKFIRAFSSLLSYLASRQSPQFYTSQTGVSWKTLIPFSVVSLIFGGLHMIPVWTSSFPSPLEKLLWRLAAFWITIEPALLLCTAVLLRTDLDKLFVGAVIDLLMFLITMVGGLLYGVARMVLVVLVFTTLRDLPTGAYQSIAWTTFLPHF</sequence>
<evidence type="ECO:0000313" key="5">
    <source>
        <dbReference type="Proteomes" id="UP000807342"/>
    </source>
</evidence>
<name>A0A9P6C0E0_9AGAR</name>
<evidence type="ECO:0000256" key="2">
    <source>
        <dbReference type="SAM" id="Phobius"/>
    </source>
</evidence>
<feature type="transmembrane region" description="Helical" evidence="2">
    <location>
        <begin position="90"/>
        <end position="108"/>
    </location>
</feature>
<dbReference type="PANTHER" id="PTHR35043">
    <property type="entry name" value="TRANSCRIPTION FACTOR DOMAIN-CONTAINING PROTEIN"/>
    <property type="match status" value="1"/>
</dbReference>
<feature type="compositionally biased region" description="Low complexity" evidence="1">
    <location>
        <begin position="280"/>
        <end position="295"/>
    </location>
</feature>
<keyword evidence="5" id="KW-1185">Reference proteome</keyword>
<protein>
    <submittedName>
        <fullName evidence="4">Uncharacterized protein</fullName>
    </submittedName>
</protein>